<dbReference type="InterPro" id="IPR043504">
    <property type="entry name" value="Peptidase_S1_PA_chymotrypsin"/>
</dbReference>
<dbReference type="InterPro" id="IPR009003">
    <property type="entry name" value="Peptidase_S1_PA"/>
</dbReference>
<dbReference type="SMART" id="SM00020">
    <property type="entry name" value="Tryp_SPc"/>
    <property type="match status" value="1"/>
</dbReference>
<protein>
    <recommendedName>
        <fullName evidence="2">Peptidase S1 domain-containing protein</fullName>
    </recommendedName>
</protein>
<reference evidence="3 4" key="1">
    <citation type="submission" date="2024-10" db="EMBL/GenBank/DDBJ databases">
        <authorList>
            <person name="Kim D."/>
        </authorList>
    </citation>
    <scope>NUCLEOTIDE SEQUENCE [LARGE SCALE GENOMIC DNA]</scope>
    <source>
        <strain evidence="3">BH-2024</strain>
    </source>
</reference>
<sequence length="299" mass="33479">MKLRSEFFAESKLGPFLEEFAGLWLLAADIWPKFGQKPTKFVFMMANGCQLIRVDGPSQKCATFDDLAFEKRRAIRQQIIRPLISGGAQIDIKQMPWTVYFMASLNKYSEYGRRCTASLISQKFVLLAAHCFDKIKEFQPFLLGFGSNSRVFKSPNYDGFVVKMTRVTNLSLEEWVSLPSTVYPVCIHCERSTEKFKNGEAYIAGWGLMENACARIRQKSPLNLMGRSAKLSECAYLPNDGHQRICIEKNTIQTGDSGGALLGNNGTNFVQIGVASLVSIYSPLDGCWIERITGVECGT</sequence>
<dbReference type="InterPro" id="IPR001254">
    <property type="entry name" value="Trypsin_dom"/>
</dbReference>
<organism evidence="3 4">
    <name type="scientific">Heterodera trifolii</name>
    <dbReference type="NCBI Taxonomy" id="157864"/>
    <lineage>
        <taxon>Eukaryota</taxon>
        <taxon>Metazoa</taxon>
        <taxon>Ecdysozoa</taxon>
        <taxon>Nematoda</taxon>
        <taxon>Chromadorea</taxon>
        <taxon>Rhabditida</taxon>
        <taxon>Tylenchina</taxon>
        <taxon>Tylenchomorpha</taxon>
        <taxon>Tylenchoidea</taxon>
        <taxon>Heteroderidae</taxon>
        <taxon>Heteroderinae</taxon>
        <taxon>Heterodera</taxon>
    </lineage>
</organism>
<dbReference type="PROSITE" id="PS50240">
    <property type="entry name" value="TRYPSIN_DOM"/>
    <property type="match status" value="1"/>
</dbReference>
<feature type="domain" description="Peptidase S1" evidence="2">
    <location>
        <begin position="84"/>
        <end position="299"/>
    </location>
</feature>
<dbReference type="Pfam" id="PF00089">
    <property type="entry name" value="Trypsin"/>
    <property type="match status" value="1"/>
</dbReference>
<dbReference type="EMBL" id="JBICBT010001355">
    <property type="protein sequence ID" value="KAL3071841.1"/>
    <property type="molecule type" value="Genomic_DNA"/>
</dbReference>
<name>A0ABD2HXY5_9BILA</name>
<evidence type="ECO:0000313" key="3">
    <source>
        <dbReference type="EMBL" id="KAL3071841.1"/>
    </source>
</evidence>
<gene>
    <name evidence="3" type="ORF">niasHT_031032</name>
</gene>
<evidence type="ECO:0000259" key="2">
    <source>
        <dbReference type="PROSITE" id="PS50240"/>
    </source>
</evidence>
<evidence type="ECO:0000256" key="1">
    <source>
        <dbReference type="ARBA" id="ARBA00023157"/>
    </source>
</evidence>
<dbReference type="AlphaFoldDB" id="A0ABD2HXY5"/>
<dbReference type="InterPro" id="IPR033116">
    <property type="entry name" value="TRYPSIN_SER"/>
</dbReference>
<dbReference type="PANTHER" id="PTHR24253">
    <property type="entry name" value="TRANSMEMBRANE PROTEASE SERINE"/>
    <property type="match status" value="1"/>
</dbReference>
<dbReference type="PROSITE" id="PS00135">
    <property type="entry name" value="TRYPSIN_SER"/>
    <property type="match status" value="1"/>
</dbReference>
<dbReference type="Proteomes" id="UP001620626">
    <property type="component" value="Unassembled WGS sequence"/>
</dbReference>
<keyword evidence="1" id="KW-1015">Disulfide bond</keyword>
<dbReference type="PANTHER" id="PTHR24253:SF127">
    <property type="entry name" value="SERINE PROTEASE 27-LIKE"/>
    <property type="match status" value="1"/>
</dbReference>
<accession>A0ABD2HXY5</accession>
<dbReference type="SUPFAM" id="SSF50494">
    <property type="entry name" value="Trypsin-like serine proteases"/>
    <property type="match status" value="1"/>
</dbReference>
<keyword evidence="4" id="KW-1185">Reference proteome</keyword>
<proteinExistence type="predicted"/>
<comment type="caution">
    <text evidence="3">The sequence shown here is derived from an EMBL/GenBank/DDBJ whole genome shotgun (WGS) entry which is preliminary data.</text>
</comment>
<dbReference type="Gene3D" id="2.40.10.10">
    <property type="entry name" value="Trypsin-like serine proteases"/>
    <property type="match status" value="1"/>
</dbReference>
<evidence type="ECO:0000313" key="4">
    <source>
        <dbReference type="Proteomes" id="UP001620626"/>
    </source>
</evidence>